<dbReference type="GO" id="GO:1905786">
    <property type="term" value="P:positive regulation of anaphase-promoting complex-dependent catabolic process"/>
    <property type="evidence" value="ECO:0007669"/>
    <property type="project" value="TreeGrafter"/>
</dbReference>
<dbReference type="EMBL" id="JAUESC010000001">
    <property type="protein sequence ID" value="KAK0607884.1"/>
    <property type="molecule type" value="Genomic_DNA"/>
</dbReference>
<keyword evidence="2" id="KW-0677">Repeat</keyword>
<protein>
    <submittedName>
        <fullName evidence="3">Uncharacterized protein</fullName>
    </submittedName>
</protein>
<dbReference type="GO" id="GO:0010997">
    <property type="term" value="F:anaphase-promoting complex binding"/>
    <property type="evidence" value="ECO:0007669"/>
    <property type="project" value="InterPro"/>
</dbReference>
<organism evidence="3 4">
    <name type="scientific">Acer saccharum</name>
    <name type="common">Sugar maple</name>
    <dbReference type="NCBI Taxonomy" id="4024"/>
    <lineage>
        <taxon>Eukaryota</taxon>
        <taxon>Viridiplantae</taxon>
        <taxon>Streptophyta</taxon>
        <taxon>Embryophyta</taxon>
        <taxon>Tracheophyta</taxon>
        <taxon>Spermatophyta</taxon>
        <taxon>Magnoliopsida</taxon>
        <taxon>eudicotyledons</taxon>
        <taxon>Gunneridae</taxon>
        <taxon>Pentapetalae</taxon>
        <taxon>rosids</taxon>
        <taxon>malvids</taxon>
        <taxon>Sapindales</taxon>
        <taxon>Sapindaceae</taxon>
        <taxon>Hippocastanoideae</taxon>
        <taxon>Acereae</taxon>
        <taxon>Acer</taxon>
    </lineage>
</organism>
<dbReference type="InterPro" id="IPR015943">
    <property type="entry name" value="WD40/YVTN_repeat-like_dom_sf"/>
</dbReference>
<accession>A0AA39W2Y3</accession>
<evidence type="ECO:0000313" key="3">
    <source>
        <dbReference type="EMBL" id="KAK0607884.1"/>
    </source>
</evidence>
<sequence>MDFNYANYMLTDGGRKGKENQAEVCSPRREAYRKRLAKALNMTRSRILAFKNKPAIVVDPFPKDFFSSYVHQPRPAKPRRCIPHSFEKTLDAHNIHDNFYLNLLDWGYSNVLTVAFSNIVYLYDCSHRFGSPHLELVTVDDEENHVTSVCWLLMDGL</sequence>
<dbReference type="PANTHER" id="PTHR19918">
    <property type="entry name" value="CELL DIVISION CYCLE 20 CDC20 FIZZY -RELATED"/>
    <property type="match status" value="1"/>
</dbReference>
<reference evidence="3" key="2">
    <citation type="submission" date="2023-06" db="EMBL/GenBank/DDBJ databases">
        <authorList>
            <person name="Swenson N.G."/>
            <person name="Wegrzyn J.L."/>
            <person name="Mcevoy S.L."/>
        </authorList>
    </citation>
    <scope>NUCLEOTIDE SEQUENCE</scope>
    <source>
        <strain evidence="3">NS2018</strain>
        <tissue evidence="3">Leaf</tissue>
    </source>
</reference>
<dbReference type="GO" id="GO:1990757">
    <property type="term" value="F:ubiquitin ligase activator activity"/>
    <property type="evidence" value="ECO:0007669"/>
    <property type="project" value="TreeGrafter"/>
</dbReference>
<dbReference type="GO" id="GO:0005680">
    <property type="term" value="C:anaphase-promoting complex"/>
    <property type="evidence" value="ECO:0007669"/>
    <property type="project" value="TreeGrafter"/>
</dbReference>
<reference evidence="3" key="1">
    <citation type="journal article" date="2022" name="Plant J.">
        <title>Strategies of tolerance reflected in two North American maple genomes.</title>
        <authorList>
            <person name="McEvoy S.L."/>
            <person name="Sezen U.U."/>
            <person name="Trouern-Trend A."/>
            <person name="McMahon S.M."/>
            <person name="Schaberg P.G."/>
            <person name="Yang J."/>
            <person name="Wegrzyn J.L."/>
            <person name="Swenson N.G."/>
        </authorList>
    </citation>
    <scope>NUCLEOTIDE SEQUENCE</scope>
    <source>
        <strain evidence="3">NS2018</strain>
    </source>
</reference>
<evidence type="ECO:0000256" key="1">
    <source>
        <dbReference type="ARBA" id="ARBA00022574"/>
    </source>
</evidence>
<dbReference type="InterPro" id="IPR033010">
    <property type="entry name" value="Cdc20/Fizzy"/>
</dbReference>
<evidence type="ECO:0000256" key="2">
    <source>
        <dbReference type="ARBA" id="ARBA00022737"/>
    </source>
</evidence>
<keyword evidence="1" id="KW-0853">WD repeat</keyword>
<dbReference type="PANTHER" id="PTHR19918:SF56">
    <property type="entry name" value="ANAPHASE-PROMOTING COMPLEX SUBUNIT 4-LIKE WD40 DOMAIN-CONTAINING PROTEIN"/>
    <property type="match status" value="1"/>
</dbReference>
<dbReference type="GO" id="GO:0031145">
    <property type="term" value="P:anaphase-promoting complex-dependent catabolic process"/>
    <property type="evidence" value="ECO:0007669"/>
    <property type="project" value="TreeGrafter"/>
</dbReference>
<dbReference type="Proteomes" id="UP001168877">
    <property type="component" value="Unassembled WGS sequence"/>
</dbReference>
<evidence type="ECO:0000313" key="4">
    <source>
        <dbReference type="Proteomes" id="UP001168877"/>
    </source>
</evidence>
<dbReference type="AlphaFoldDB" id="A0AA39W2Y3"/>
<name>A0AA39W2Y3_ACESA</name>
<proteinExistence type="predicted"/>
<comment type="caution">
    <text evidence="3">The sequence shown here is derived from an EMBL/GenBank/DDBJ whole genome shotgun (WGS) entry which is preliminary data.</text>
</comment>
<gene>
    <name evidence="3" type="ORF">LWI29_021986</name>
</gene>
<keyword evidence="4" id="KW-1185">Reference proteome</keyword>
<dbReference type="Gene3D" id="2.130.10.10">
    <property type="entry name" value="YVTN repeat-like/Quinoprotein amine dehydrogenase"/>
    <property type="match status" value="1"/>
</dbReference>